<dbReference type="Proteomes" id="UP001558652">
    <property type="component" value="Unassembled WGS sequence"/>
</dbReference>
<sequence>MFGLRPEVRKFEASGRNENFQYLYTGSKDYPNGLGTGGHPGSWGMFLDCGLTAGEVSRKCSTFSEYVRPTSGLTFNIVHLEVWATGYPDLMPDDFGDGALPRVLEHSDVEDWSRMREIIGRLQARSSAPGDFLMAASTEE</sequence>
<dbReference type="AlphaFoldDB" id="A0ABD0XVK3"/>
<dbReference type="PROSITE" id="PS51886">
    <property type="entry name" value="TLDC"/>
    <property type="match status" value="1"/>
</dbReference>
<keyword evidence="3" id="KW-1185">Reference proteome</keyword>
<evidence type="ECO:0000313" key="2">
    <source>
        <dbReference type="EMBL" id="KAL1115306.1"/>
    </source>
</evidence>
<organism evidence="2 3">
    <name type="scientific">Ranatra chinensis</name>
    <dbReference type="NCBI Taxonomy" id="642074"/>
    <lineage>
        <taxon>Eukaryota</taxon>
        <taxon>Metazoa</taxon>
        <taxon>Ecdysozoa</taxon>
        <taxon>Arthropoda</taxon>
        <taxon>Hexapoda</taxon>
        <taxon>Insecta</taxon>
        <taxon>Pterygota</taxon>
        <taxon>Neoptera</taxon>
        <taxon>Paraneoptera</taxon>
        <taxon>Hemiptera</taxon>
        <taxon>Heteroptera</taxon>
        <taxon>Panheteroptera</taxon>
        <taxon>Nepomorpha</taxon>
        <taxon>Nepidae</taxon>
        <taxon>Ranatrinae</taxon>
        <taxon>Ranatra</taxon>
    </lineage>
</organism>
<accession>A0ABD0XVK3</accession>
<evidence type="ECO:0000259" key="1">
    <source>
        <dbReference type="PROSITE" id="PS51886"/>
    </source>
</evidence>
<protein>
    <recommendedName>
        <fullName evidence="1">TLDc domain-containing protein</fullName>
    </recommendedName>
</protein>
<feature type="domain" description="TLDc" evidence="1">
    <location>
        <begin position="1"/>
        <end position="86"/>
    </location>
</feature>
<reference evidence="2 3" key="1">
    <citation type="submission" date="2024-07" db="EMBL/GenBank/DDBJ databases">
        <title>Chromosome-level genome assembly of the water stick insect Ranatra chinensis (Heteroptera: Nepidae).</title>
        <authorList>
            <person name="Liu X."/>
        </authorList>
    </citation>
    <scope>NUCLEOTIDE SEQUENCE [LARGE SCALE GENOMIC DNA]</scope>
    <source>
        <strain evidence="2">Cailab_2021Rc</strain>
        <tissue evidence="2">Muscle</tissue>
    </source>
</reference>
<dbReference type="EMBL" id="JBFDAA010000020">
    <property type="protein sequence ID" value="KAL1115306.1"/>
    <property type="molecule type" value="Genomic_DNA"/>
</dbReference>
<proteinExistence type="predicted"/>
<comment type="caution">
    <text evidence="2">The sequence shown here is derived from an EMBL/GenBank/DDBJ whole genome shotgun (WGS) entry which is preliminary data.</text>
</comment>
<dbReference type="InterPro" id="IPR006571">
    <property type="entry name" value="TLDc_dom"/>
</dbReference>
<evidence type="ECO:0000313" key="3">
    <source>
        <dbReference type="Proteomes" id="UP001558652"/>
    </source>
</evidence>
<dbReference type="Pfam" id="PF07534">
    <property type="entry name" value="TLD"/>
    <property type="match status" value="1"/>
</dbReference>
<name>A0ABD0XVK3_9HEMI</name>
<gene>
    <name evidence="2" type="ORF">AAG570_007337</name>
</gene>